<name>A0ABP9R4J9_9PSEU</name>
<sequence>MNVAAIHSIAAPSSSFPKDSDATTDSNPRSTDARTALPRRRSSADWVAIERHSLARSRSERNPRVVQE</sequence>
<organism evidence="2 3">
    <name type="scientific">Pseudonocardia eucalypti</name>
    <dbReference type="NCBI Taxonomy" id="648755"/>
    <lineage>
        <taxon>Bacteria</taxon>
        <taxon>Bacillati</taxon>
        <taxon>Actinomycetota</taxon>
        <taxon>Actinomycetes</taxon>
        <taxon>Pseudonocardiales</taxon>
        <taxon>Pseudonocardiaceae</taxon>
        <taxon>Pseudonocardia</taxon>
    </lineage>
</organism>
<protein>
    <submittedName>
        <fullName evidence="2">Uncharacterized protein</fullName>
    </submittedName>
</protein>
<feature type="region of interest" description="Disordered" evidence="1">
    <location>
        <begin position="1"/>
        <end position="44"/>
    </location>
</feature>
<comment type="caution">
    <text evidence="2">The sequence shown here is derived from an EMBL/GenBank/DDBJ whole genome shotgun (WGS) entry which is preliminary data.</text>
</comment>
<reference evidence="3" key="1">
    <citation type="journal article" date="2019" name="Int. J. Syst. Evol. Microbiol.">
        <title>The Global Catalogue of Microorganisms (GCM) 10K type strain sequencing project: providing services to taxonomists for standard genome sequencing and annotation.</title>
        <authorList>
            <consortium name="The Broad Institute Genomics Platform"/>
            <consortium name="The Broad Institute Genome Sequencing Center for Infectious Disease"/>
            <person name="Wu L."/>
            <person name="Ma J."/>
        </authorList>
    </citation>
    <scope>NUCLEOTIDE SEQUENCE [LARGE SCALE GENOMIC DNA]</scope>
    <source>
        <strain evidence="3">JCM 18303</strain>
    </source>
</reference>
<keyword evidence="3" id="KW-1185">Reference proteome</keyword>
<gene>
    <name evidence="2" type="ORF">GCM10023321_70300</name>
</gene>
<evidence type="ECO:0000256" key="1">
    <source>
        <dbReference type="SAM" id="MobiDB-lite"/>
    </source>
</evidence>
<dbReference type="Proteomes" id="UP001428817">
    <property type="component" value="Unassembled WGS sequence"/>
</dbReference>
<proteinExistence type="predicted"/>
<feature type="compositionally biased region" description="Low complexity" evidence="1">
    <location>
        <begin position="1"/>
        <end position="15"/>
    </location>
</feature>
<accession>A0ABP9R4J9</accession>
<evidence type="ECO:0000313" key="2">
    <source>
        <dbReference type="EMBL" id="GAA5171551.1"/>
    </source>
</evidence>
<dbReference type="EMBL" id="BAABJP010000048">
    <property type="protein sequence ID" value="GAA5171551.1"/>
    <property type="molecule type" value="Genomic_DNA"/>
</dbReference>
<evidence type="ECO:0000313" key="3">
    <source>
        <dbReference type="Proteomes" id="UP001428817"/>
    </source>
</evidence>